<proteinExistence type="predicted"/>
<dbReference type="PANTHER" id="PTHR43861:SF1">
    <property type="entry name" value="TRANS-ACONITATE 2-METHYLTRANSFERASE"/>
    <property type="match status" value="1"/>
</dbReference>
<dbReference type="InterPro" id="IPR029063">
    <property type="entry name" value="SAM-dependent_MTases_sf"/>
</dbReference>
<protein>
    <recommendedName>
        <fullName evidence="3">Methyltransferase domain-containing protein</fullName>
    </recommendedName>
</protein>
<organism evidence="1 2">
    <name type="scientific">Candidatus Yanofskybacteria bacterium RIFCSPLOWO2_02_FULL_47_9b</name>
    <dbReference type="NCBI Taxonomy" id="1802708"/>
    <lineage>
        <taxon>Bacteria</taxon>
        <taxon>Candidatus Yanofskyibacteriota</taxon>
    </lineage>
</organism>
<comment type="caution">
    <text evidence="1">The sequence shown here is derived from an EMBL/GenBank/DDBJ whole genome shotgun (WGS) entry which is preliminary data.</text>
</comment>
<dbReference type="PANTHER" id="PTHR43861">
    <property type="entry name" value="TRANS-ACONITATE 2-METHYLTRANSFERASE-RELATED"/>
    <property type="match status" value="1"/>
</dbReference>
<dbReference type="AlphaFoldDB" id="A0A1F8H8H3"/>
<sequence>MNYDNIAEQYEKWGHGATTDWELGHKKIAKLLEPIKGKRILDFGCGSGKFSIYLNNLGAEVIGVDISQTQLEVARRVSDKSIQYFIDTDPTVEEKFTGYFDAGVMIFVLCEISSQEIMGQVLSRVHKLLKPGAELVVLNPNWEKSNGKEFLTHQLKYSPELKLGGSVTTILKGNPSIHVPDFFWSKDVYIDMLSKAGFGGFEISEPLAPDDGTPWKDEKEFPPFLIIKAKNS</sequence>
<dbReference type="Pfam" id="PF13489">
    <property type="entry name" value="Methyltransf_23"/>
    <property type="match status" value="1"/>
</dbReference>
<evidence type="ECO:0008006" key="3">
    <source>
        <dbReference type="Google" id="ProtNLM"/>
    </source>
</evidence>
<dbReference type="Proteomes" id="UP000178155">
    <property type="component" value="Unassembled WGS sequence"/>
</dbReference>
<reference evidence="1 2" key="1">
    <citation type="journal article" date="2016" name="Nat. Commun.">
        <title>Thousands of microbial genomes shed light on interconnected biogeochemical processes in an aquifer system.</title>
        <authorList>
            <person name="Anantharaman K."/>
            <person name="Brown C.T."/>
            <person name="Hug L.A."/>
            <person name="Sharon I."/>
            <person name="Castelle C.J."/>
            <person name="Probst A.J."/>
            <person name="Thomas B.C."/>
            <person name="Singh A."/>
            <person name="Wilkins M.J."/>
            <person name="Karaoz U."/>
            <person name="Brodie E.L."/>
            <person name="Williams K.H."/>
            <person name="Hubbard S.S."/>
            <person name="Banfield J.F."/>
        </authorList>
    </citation>
    <scope>NUCLEOTIDE SEQUENCE [LARGE SCALE GENOMIC DNA]</scope>
</reference>
<dbReference type="CDD" id="cd02440">
    <property type="entry name" value="AdoMet_MTases"/>
    <property type="match status" value="1"/>
</dbReference>
<gene>
    <name evidence="1" type="ORF">A3I39_01485</name>
</gene>
<evidence type="ECO:0000313" key="1">
    <source>
        <dbReference type="EMBL" id="OGN33915.1"/>
    </source>
</evidence>
<evidence type="ECO:0000313" key="2">
    <source>
        <dbReference type="Proteomes" id="UP000178155"/>
    </source>
</evidence>
<dbReference type="SUPFAM" id="SSF53335">
    <property type="entry name" value="S-adenosyl-L-methionine-dependent methyltransferases"/>
    <property type="match status" value="1"/>
</dbReference>
<accession>A0A1F8H8H3</accession>
<name>A0A1F8H8H3_9BACT</name>
<dbReference type="EMBL" id="MGKW01000021">
    <property type="protein sequence ID" value="OGN33915.1"/>
    <property type="molecule type" value="Genomic_DNA"/>
</dbReference>
<dbReference type="Gene3D" id="3.40.50.150">
    <property type="entry name" value="Vaccinia Virus protein VP39"/>
    <property type="match status" value="1"/>
</dbReference>